<proteinExistence type="predicted"/>
<organism evidence="2 3">
    <name type="scientific">Castilleja foliolosa</name>
    <dbReference type="NCBI Taxonomy" id="1961234"/>
    <lineage>
        <taxon>Eukaryota</taxon>
        <taxon>Viridiplantae</taxon>
        <taxon>Streptophyta</taxon>
        <taxon>Embryophyta</taxon>
        <taxon>Tracheophyta</taxon>
        <taxon>Spermatophyta</taxon>
        <taxon>Magnoliopsida</taxon>
        <taxon>eudicotyledons</taxon>
        <taxon>Gunneridae</taxon>
        <taxon>Pentapetalae</taxon>
        <taxon>asterids</taxon>
        <taxon>lamiids</taxon>
        <taxon>Lamiales</taxon>
        <taxon>Orobanchaceae</taxon>
        <taxon>Pedicularideae</taxon>
        <taxon>Castillejinae</taxon>
        <taxon>Castilleja</taxon>
    </lineage>
</organism>
<evidence type="ECO:0000313" key="2">
    <source>
        <dbReference type="EMBL" id="KAL3622645.1"/>
    </source>
</evidence>
<dbReference type="EMBL" id="JAVIJP010000060">
    <property type="protein sequence ID" value="KAL3622645.1"/>
    <property type="molecule type" value="Genomic_DNA"/>
</dbReference>
<dbReference type="AlphaFoldDB" id="A0ABD3C1A4"/>
<evidence type="ECO:0000256" key="1">
    <source>
        <dbReference type="SAM" id="MobiDB-lite"/>
    </source>
</evidence>
<dbReference type="Proteomes" id="UP001632038">
    <property type="component" value="Unassembled WGS sequence"/>
</dbReference>
<evidence type="ECO:0000313" key="3">
    <source>
        <dbReference type="Proteomes" id="UP001632038"/>
    </source>
</evidence>
<comment type="caution">
    <text evidence="2">The sequence shown here is derived from an EMBL/GenBank/DDBJ whole genome shotgun (WGS) entry which is preliminary data.</text>
</comment>
<name>A0ABD3C1A4_9LAMI</name>
<gene>
    <name evidence="2" type="ORF">CASFOL_034056</name>
</gene>
<feature type="region of interest" description="Disordered" evidence="1">
    <location>
        <begin position="1"/>
        <end position="35"/>
    </location>
</feature>
<reference evidence="3" key="1">
    <citation type="journal article" date="2024" name="IScience">
        <title>Strigolactones Initiate the Formation of Haustorium-like Structures in Castilleja.</title>
        <authorList>
            <person name="Buerger M."/>
            <person name="Peterson D."/>
            <person name="Chory J."/>
        </authorList>
    </citation>
    <scope>NUCLEOTIDE SEQUENCE [LARGE SCALE GENOMIC DNA]</scope>
</reference>
<sequence>MTNIQVKAKKDAEKKVEQPAPVIELSDDDDEDKNKCNNDVIWHYMDP</sequence>
<keyword evidence="3" id="KW-1185">Reference proteome</keyword>
<accession>A0ABD3C1A4</accession>
<protein>
    <submittedName>
        <fullName evidence="2">Uncharacterized protein</fullName>
    </submittedName>
</protein>
<feature type="compositionally biased region" description="Basic and acidic residues" evidence="1">
    <location>
        <begin position="8"/>
        <end position="17"/>
    </location>
</feature>